<evidence type="ECO:0000313" key="4">
    <source>
        <dbReference type="Proteomes" id="UP001642540"/>
    </source>
</evidence>
<comment type="caution">
    <text evidence="3">The sequence shown here is derived from an EMBL/GenBank/DDBJ whole genome shotgun (WGS) entry which is preliminary data.</text>
</comment>
<protein>
    <submittedName>
        <fullName evidence="3">Uncharacterized protein</fullName>
    </submittedName>
</protein>
<sequence>MGGPPGERPRRQSSRLEEMMNSGPRILERSEAEVVLQQLDRRMHNADRELRGLRELIRRGEMEIEVRMREHEQFRERAEQRLYARTNERNQRTFLAAYVCIYACILYLQLLGGTGRINLSTRSTNNVAKSSFDEMWLD</sequence>
<keyword evidence="2" id="KW-1133">Transmembrane helix</keyword>
<evidence type="ECO:0000256" key="2">
    <source>
        <dbReference type="SAM" id="Phobius"/>
    </source>
</evidence>
<feature type="transmembrane region" description="Helical" evidence="2">
    <location>
        <begin position="94"/>
        <end position="112"/>
    </location>
</feature>
<organism evidence="3 4">
    <name type="scientific">Orchesella dallaii</name>
    <dbReference type="NCBI Taxonomy" id="48710"/>
    <lineage>
        <taxon>Eukaryota</taxon>
        <taxon>Metazoa</taxon>
        <taxon>Ecdysozoa</taxon>
        <taxon>Arthropoda</taxon>
        <taxon>Hexapoda</taxon>
        <taxon>Collembola</taxon>
        <taxon>Entomobryomorpha</taxon>
        <taxon>Entomobryoidea</taxon>
        <taxon>Orchesellidae</taxon>
        <taxon>Orchesellinae</taxon>
        <taxon>Orchesella</taxon>
    </lineage>
</organism>
<keyword evidence="2" id="KW-0472">Membrane</keyword>
<accession>A0ABP1QPC8</accession>
<name>A0ABP1QPC8_9HEXA</name>
<reference evidence="3 4" key="1">
    <citation type="submission" date="2024-08" db="EMBL/GenBank/DDBJ databases">
        <authorList>
            <person name="Cucini C."/>
            <person name="Frati F."/>
        </authorList>
    </citation>
    <scope>NUCLEOTIDE SEQUENCE [LARGE SCALE GENOMIC DNA]</scope>
</reference>
<dbReference type="Proteomes" id="UP001642540">
    <property type="component" value="Unassembled WGS sequence"/>
</dbReference>
<proteinExistence type="predicted"/>
<evidence type="ECO:0000256" key="1">
    <source>
        <dbReference type="SAM" id="Coils"/>
    </source>
</evidence>
<keyword evidence="1" id="KW-0175">Coiled coil</keyword>
<feature type="coiled-coil region" evidence="1">
    <location>
        <begin position="29"/>
        <end position="63"/>
    </location>
</feature>
<keyword evidence="4" id="KW-1185">Reference proteome</keyword>
<dbReference type="EMBL" id="CAXLJM020000036">
    <property type="protein sequence ID" value="CAL8106212.1"/>
    <property type="molecule type" value="Genomic_DNA"/>
</dbReference>
<keyword evidence="2" id="KW-0812">Transmembrane</keyword>
<evidence type="ECO:0000313" key="3">
    <source>
        <dbReference type="EMBL" id="CAL8106212.1"/>
    </source>
</evidence>
<gene>
    <name evidence="3" type="ORF">ODALV1_LOCUS12311</name>
</gene>